<evidence type="ECO:0000313" key="2">
    <source>
        <dbReference type="EMBL" id="CCD15065.1"/>
    </source>
</evidence>
<keyword evidence="3" id="KW-1185">Reference proteome</keyword>
<protein>
    <submittedName>
        <fullName evidence="2">WGS project CAEQ00000000 data, annotated contig 2259</fullName>
    </submittedName>
</protein>
<feature type="chain" id="PRO_5003390180" evidence="1">
    <location>
        <begin position="24"/>
        <end position="155"/>
    </location>
</feature>
<dbReference type="Proteomes" id="UP000000702">
    <property type="component" value="Unassembled WGS sequence"/>
</dbReference>
<accession>F9WCR7</accession>
<evidence type="ECO:0000256" key="1">
    <source>
        <dbReference type="SAM" id="SignalP"/>
    </source>
</evidence>
<comment type="caution">
    <text evidence="2">The sequence shown here is derived from an EMBL/GenBank/DDBJ whole genome shotgun (WGS) entry which is preliminary data.</text>
</comment>
<dbReference type="AlphaFoldDB" id="F9WCR7"/>
<reference evidence="2 3" key="2">
    <citation type="journal article" date="2012" name="Proc. Natl. Acad. Sci. U.S.A.">
        <title>Antigenic diversity is generated by distinct evolutionary mechanisms in African trypanosome species.</title>
        <authorList>
            <person name="Jackson A.P."/>
            <person name="Berry A."/>
            <person name="Aslett M."/>
            <person name="Allison H.C."/>
            <person name="Burton P."/>
            <person name="Vavrova-Anderson J."/>
            <person name="Brown R."/>
            <person name="Browne H."/>
            <person name="Corton N."/>
            <person name="Hauser H."/>
            <person name="Gamble J."/>
            <person name="Gilderthorp R."/>
            <person name="Marcello L."/>
            <person name="McQuillan J."/>
            <person name="Otto T.D."/>
            <person name="Quail M.A."/>
            <person name="Sanders M.J."/>
            <person name="van Tonder A."/>
            <person name="Ginger M.L."/>
            <person name="Field M.C."/>
            <person name="Barry J.D."/>
            <person name="Hertz-Fowler C."/>
            <person name="Berriman M."/>
        </authorList>
    </citation>
    <scope>NUCLEOTIDE SEQUENCE [LARGE SCALE GENOMIC DNA]</scope>
    <source>
        <strain evidence="2 3">IL3000</strain>
    </source>
</reference>
<feature type="signal peptide" evidence="1">
    <location>
        <begin position="1"/>
        <end position="23"/>
    </location>
</feature>
<organism evidence="2 3">
    <name type="scientific">Trypanosoma congolense (strain IL3000)</name>
    <dbReference type="NCBI Taxonomy" id="1068625"/>
    <lineage>
        <taxon>Eukaryota</taxon>
        <taxon>Discoba</taxon>
        <taxon>Euglenozoa</taxon>
        <taxon>Kinetoplastea</taxon>
        <taxon>Metakinetoplastina</taxon>
        <taxon>Trypanosomatida</taxon>
        <taxon>Trypanosomatidae</taxon>
        <taxon>Trypanosoma</taxon>
        <taxon>Nannomonas</taxon>
    </lineage>
</organism>
<sequence>MFLQSPFFLTFSMAMGHCAIIRAHIQVLLVLRDVAYLTQRHCRGGDPAAACSVTHYEMETCGSGIVEIRTRVFFFTKRFLGRLLCFLEMFSKLSCSFYKHLKQIFAFLFRFTGHGSSSYRTCPFRTSNNFSTAQRPPTSFYRGYTPQHKKMKKYF</sequence>
<keyword evidence="1" id="KW-0732">Signal</keyword>
<dbReference type="VEuPathDB" id="TriTrypDB:TcIL3000_0_56290"/>
<dbReference type="EMBL" id="CAEQ01001752">
    <property type="protein sequence ID" value="CCD15065.1"/>
    <property type="molecule type" value="Genomic_DNA"/>
</dbReference>
<proteinExistence type="predicted"/>
<evidence type="ECO:0000313" key="3">
    <source>
        <dbReference type="Proteomes" id="UP000000702"/>
    </source>
</evidence>
<reference evidence="3" key="1">
    <citation type="submission" date="2011-07" db="EMBL/GenBank/DDBJ databases">
        <title>Divergent evolution of antigenic variation in African trypanosomes.</title>
        <authorList>
            <person name="Jackson A.P."/>
            <person name="Berry A."/>
            <person name="Allison H.C."/>
            <person name="Burton P."/>
            <person name="Anderson J."/>
            <person name="Aslett M."/>
            <person name="Brown R."/>
            <person name="Corton N."/>
            <person name="Harris D."/>
            <person name="Hauser H."/>
            <person name="Gamble J."/>
            <person name="Gilderthorp R."/>
            <person name="McQuillan J."/>
            <person name="Quail M.A."/>
            <person name="Sanders M."/>
            <person name="Van Tonder A."/>
            <person name="Ginger M.L."/>
            <person name="Donelson J.E."/>
            <person name="Field M.C."/>
            <person name="Barry J.D."/>
            <person name="Berriman M."/>
            <person name="Hertz-Fowler C."/>
        </authorList>
    </citation>
    <scope>NUCLEOTIDE SEQUENCE [LARGE SCALE GENOMIC DNA]</scope>
    <source>
        <strain evidence="3">IL3000</strain>
    </source>
</reference>
<name>F9WCR7_TRYCI</name>
<gene>
    <name evidence="2" type="ORF">TCIL3000_0_56290</name>
</gene>